<name>A0A0D2KYQ5_9CHLO</name>
<dbReference type="GeneID" id="25740500"/>
<dbReference type="InterPro" id="IPR011835">
    <property type="entry name" value="GS/SS"/>
</dbReference>
<dbReference type="Pfam" id="PF13692">
    <property type="entry name" value="Glyco_trans_1_4"/>
    <property type="match status" value="1"/>
</dbReference>
<dbReference type="Proteomes" id="UP000054498">
    <property type="component" value="Unassembled WGS sequence"/>
</dbReference>
<feature type="domain" description="Starch synthase catalytic" evidence="6">
    <location>
        <begin position="8"/>
        <end position="274"/>
    </location>
</feature>
<dbReference type="PANTHER" id="PTHR45825">
    <property type="entry name" value="GRANULE-BOUND STARCH SYNTHASE 1, CHLOROPLASTIC/AMYLOPLASTIC"/>
    <property type="match status" value="1"/>
</dbReference>
<evidence type="ECO:0000259" key="6">
    <source>
        <dbReference type="Pfam" id="PF08323"/>
    </source>
</evidence>
<dbReference type="CDD" id="cd03791">
    <property type="entry name" value="GT5_Glycogen_synthase_DULL1-like"/>
    <property type="match status" value="1"/>
</dbReference>
<gene>
    <name evidence="7" type="ORF">MNEG_7624</name>
</gene>
<dbReference type="RefSeq" id="XP_013899358.1">
    <property type="nucleotide sequence ID" value="XM_014043904.1"/>
</dbReference>
<keyword evidence="5" id="KW-0750">Starch biosynthesis</keyword>
<accession>A0A0D2KYQ5</accession>
<dbReference type="GO" id="GO:0019252">
    <property type="term" value="P:starch biosynthetic process"/>
    <property type="evidence" value="ECO:0007669"/>
    <property type="project" value="UniProtKB-UniPathway"/>
</dbReference>
<evidence type="ECO:0000313" key="8">
    <source>
        <dbReference type="Proteomes" id="UP000054498"/>
    </source>
</evidence>
<reference evidence="7 8" key="1">
    <citation type="journal article" date="2013" name="BMC Genomics">
        <title>Reconstruction of the lipid metabolism for the microalga Monoraphidium neglectum from its genome sequence reveals characteristics suitable for biofuel production.</title>
        <authorList>
            <person name="Bogen C."/>
            <person name="Al-Dilaimi A."/>
            <person name="Albersmeier A."/>
            <person name="Wichmann J."/>
            <person name="Grundmann M."/>
            <person name="Rupp O."/>
            <person name="Lauersen K.J."/>
            <person name="Blifernez-Klassen O."/>
            <person name="Kalinowski J."/>
            <person name="Goesmann A."/>
            <person name="Mussgnug J.H."/>
            <person name="Kruse O."/>
        </authorList>
    </citation>
    <scope>NUCLEOTIDE SEQUENCE [LARGE SCALE GENOMIC DNA]</scope>
    <source>
        <strain evidence="7 8">SAG 48.87</strain>
    </source>
</reference>
<dbReference type="EMBL" id="KK101585">
    <property type="protein sequence ID" value="KIZ00339.1"/>
    <property type="molecule type" value="Genomic_DNA"/>
</dbReference>
<dbReference type="PANTHER" id="PTHR45825:SF3">
    <property type="entry name" value="GRANULE-BOUND STARCH SYNTHASE 1, CHLOROPLASTIC_AMYLOPLASTIC"/>
    <property type="match status" value="1"/>
</dbReference>
<comment type="pathway">
    <text evidence="1">Glycan biosynthesis; starch biosynthesis.</text>
</comment>
<dbReference type="UniPathway" id="UPA00152"/>
<dbReference type="FunFam" id="3.40.50.2000:FF:000090">
    <property type="entry name" value="Starch synthase, chloroplastic/amyloplastic"/>
    <property type="match status" value="1"/>
</dbReference>
<keyword evidence="4" id="KW-0808">Transferase</keyword>
<sequence length="427" mass="46452">MPANPLNLVFVAAEVAPWSKTGGLGDVVGGLPIELAKRGHIVLTIAPRYDQYSDGWDTSVTINIEGEPVRFFHAIKKGVHRVFVDHPWFLAKVWGKTGAKLYGSRTGADYLDNHKRFALFCRAAIEAVRVLPFGPGEDVTFIANDWHSSLVPLLIKDVYQPRGEFTQAKTALCIHNIAFQGRFWPETFQDLGLPQSSLDSLSFTDGYDRVFNEQEPLEEDEVTPLRGKGTFSKINWLKAGLLTADKVLTVSPNYAQEISTGVDTGVELDDVIREVGGAEGIVNGMDLEEWDPARDKYLTVPYDEKSVIEGKAAAKAKLQAEMGLPVDPSVPLFGYIGRLEEQKGTDILLEALPKITAAGGVQVAILGTGKAKYEAKVKAASKLPGVKGVVKFSAPLAHLITAGADFILVPSRFEPCGLIHICKANGR</sequence>
<evidence type="ECO:0000313" key="7">
    <source>
        <dbReference type="EMBL" id="KIZ00339.1"/>
    </source>
</evidence>
<dbReference type="NCBIfam" id="TIGR02095">
    <property type="entry name" value="glgA"/>
    <property type="match status" value="1"/>
</dbReference>
<dbReference type="GO" id="GO:0004373">
    <property type="term" value="F:alpha-1,4-glucan glucosyltransferase (UDP-glucose donor) activity"/>
    <property type="evidence" value="ECO:0007669"/>
    <property type="project" value="InterPro"/>
</dbReference>
<dbReference type="InterPro" id="IPR013534">
    <property type="entry name" value="Starch_synth_cat_dom"/>
</dbReference>
<comment type="similarity">
    <text evidence="2">Belongs to the glycosyltransferase 1 family. Bacterial/plant glycogen synthase subfamily.</text>
</comment>
<dbReference type="Gene3D" id="3.40.50.2000">
    <property type="entry name" value="Glycogen Phosphorylase B"/>
    <property type="match status" value="2"/>
</dbReference>
<keyword evidence="3" id="KW-0328">Glycosyltransferase</keyword>
<dbReference type="STRING" id="145388.A0A0D2KYQ5"/>
<dbReference type="OrthoDB" id="512920at2759"/>
<dbReference type="AlphaFoldDB" id="A0A0D2KYQ5"/>
<organism evidence="7 8">
    <name type="scientific">Monoraphidium neglectum</name>
    <dbReference type="NCBI Taxonomy" id="145388"/>
    <lineage>
        <taxon>Eukaryota</taxon>
        <taxon>Viridiplantae</taxon>
        <taxon>Chlorophyta</taxon>
        <taxon>core chlorophytes</taxon>
        <taxon>Chlorophyceae</taxon>
        <taxon>CS clade</taxon>
        <taxon>Sphaeropleales</taxon>
        <taxon>Selenastraceae</taxon>
        <taxon>Monoraphidium</taxon>
    </lineage>
</organism>
<proteinExistence type="inferred from homology"/>
<dbReference type="SUPFAM" id="SSF53756">
    <property type="entry name" value="UDP-Glycosyltransferase/glycogen phosphorylase"/>
    <property type="match status" value="1"/>
</dbReference>
<protein>
    <recommendedName>
        <fullName evidence="6">Starch synthase catalytic domain-containing protein</fullName>
    </recommendedName>
</protein>
<evidence type="ECO:0000256" key="2">
    <source>
        <dbReference type="ARBA" id="ARBA00010281"/>
    </source>
</evidence>
<evidence type="ECO:0000256" key="4">
    <source>
        <dbReference type="ARBA" id="ARBA00022679"/>
    </source>
</evidence>
<evidence type="ECO:0000256" key="5">
    <source>
        <dbReference type="ARBA" id="ARBA00022922"/>
    </source>
</evidence>
<evidence type="ECO:0000256" key="3">
    <source>
        <dbReference type="ARBA" id="ARBA00022676"/>
    </source>
</evidence>
<dbReference type="Pfam" id="PF08323">
    <property type="entry name" value="Glyco_transf_5"/>
    <property type="match status" value="1"/>
</dbReference>
<evidence type="ECO:0000256" key="1">
    <source>
        <dbReference type="ARBA" id="ARBA00004727"/>
    </source>
</evidence>
<dbReference type="KEGG" id="mng:MNEG_7624"/>
<keyword evidence="8" id="KW-1185">Reference proteome</keyword>